<sequence>MMKDDNLIRLPFKTKERPVRPDLVDVREQARALLNDVLADDFAPPPFHREGRWRRASLLCGFGGSYGLIVSQGWSGQAEVAPSILSFGLMVLALVFMRIADRQKAHATSR</sequence>
<accession>A0ABQ5T6C3</accession>
<proteinExistence type="predicted"/>
<comment type="caution">
    <text evidence="2">The sequence shown here is derived from an EMBL/GenBank/DDBJ whole genome shotgun (WGS) entry which is preliminary data.</text>
</comment>
<protein>
    <recommendedName>
        <fullName evidence="4">DUF2335 domain-containing protein</fullName>
    </recommendedName>
</protein>
<feature type="transmembrane region" description="Helical" evidence="1">
    <location>
        <begin position="80"/>
        <end position="100"/>
    </location>
</feature>
<dbReference type="EMBL" id="BSFD01000002">
    <property type="protein sequence ID" value="GLK48319.1"/>
    <property type="molecule type" value="Genomic_DNA"/>
</dbReference>
<dbReference type="RefSeq" id="WP_271164547.1">
    <property type="nucleotide sequence ID" value="NZ_BSFD01000002.1"/>
</dbReference>
<gene>
    <name evidence="2" type="ORF">GCM10017620_12920</name>
</gene>
<keyword evidence="1" id="KW-1133">Transmembrane helix</keyword>
<keyword evidence="1" id="KW-0472">Membrane</keyword>
<name>A0ABQ5T6C3_9CAUL</name>
<dbReference type="Proteomes" id="UP001143509">
    <property type="component" value="Unassembled WGS sequence"/>
</dbReference>
<evidence type="ECO:0000256" key="1">
    <source>
        <dbReference type="SAM" id="Phobius"/>
    </source>
</evidence>
<evidence type="ECO:0000313" key="3">
    <source>
        <dbReference type="Proteomes" id="UP001143509"/>
    </source>
</evidence>
<evidence type="ECO:0000313" key="2">
    <source>
        <dbReference type="EMBL" id="GLK48319.1"/>
    </source>
</evidence>
<reference evidence="2" key="1">
    <citation type="journal article" date="2014" name="Int. J. Syst. Evol. Microbiol.">
        <title>Complete genome of a new Firmicutes species belonging to the dominant human colonic microbiota ('Ruminococcus bicirculans') reveals two chromosomes and a selective capacity to utilize plant glucans.</title>
        <authorList>
            <consortium name="NISC Comparative Sequencing Program"/>
            <person name="Wegmann U."/>
            <person name="Louis P."/>
            <person name="Goesmann A."/>
            <person name="Henrissat B."/>
            <person name="Duncan S.H."/>
            <person name="Flint H.J."/>
        </authorList>
    </citation>
    <scope>NUCLEOTIDE SEQUENCE</scope>
    <source>
        <strain evidence="2">VKM B-1499</strain>
    </source>
</reference>
<reference evidence="2" key="2">
    <citation type="submission" date="2023-01" db="EMBL/GenBank/DDBJ databases">
        <authorList>
            <person name="Sun Q."/>
            <person name="Evtushenko L."/>
        </authorList>
    </citation>
    <scope>NUCLEOTIDE SEQUENCE</scope>
    <source>
        <strain evidence="2">VKM B-1499</strain>
    </source>
</reference>
<keyword evidence="1" id="KW-0812">Transmembrane</keyword>
<keyword evidence="3" id="KW-1185">Reference proteome</keyword>
<feature type="transmembrane region" description="Helical" evidence="1">
    <location>
        <begin position="56"/>
        <end position="74"/>
    </location>
</feature>
<organism evidence="2 3">
    <name type="scientific">Brevundimonas intermedia</name>
    <dbReference type="NCBI Taxonomy" id="74315"/>
    <lineage>
        <taxon>Bacteria</taxon>
        <taxon>Pseudomonadati</taxon>
        <taxon>Pseudomonadota</taxon>
        <taxon>Alphaproteobacteria</taxon>
        <taxon>Caulobacterales</taxon>
        <taxon>Caulobacteraceae</taxon>
        <taxon>Brevundimonas</taxon>
    </lineage>
</organism>
<evidence type="ECO:0008006" key="4">
    <source>
        <dbReference type="Google" id="ProtNLM"/>
    </source>
</evidence>